<name>A0ABR2JPL3_9EUKA</name>
<proteinExistence type="predicted"/>
<gene>
    <name evidence="1" type="ORF">M9Y10_003375</name>
</gene>
<keyword evidence="2" id="KW-1185">Reference proteome</keyword>
<sequence length="386" mass="46466">MDSYDFQKQLIRKYIEEKKKSYNSLIEFLDNSEENDNDLQILEDALTTDEKEGNREEMYLFLETINSISTNHRRNPNFINKIVKILKKFEDRIKQSFSNIEIFNIFKNNKYILYFLIKNGLITFSEQVYQMILYQTESNGIRTCHFFYPECKQFMSEEENDDFQDSDMYEEKRLLGENDSYICKLIRQDLVEEFVSYVNRTNFSLMSEIKPSIFETNSFLIENNSMTLIEYSAFFGSIKIFKYLVMNKVRMTPSLWFFAIHSRNADMIHLLESYKIKPPFSNYTKCFIEAIKCHHNEIAEYFEQNFSDYFQCDQESIISNVLISHNYAYLPINFSESYEFFYLCSNNYYKIVDLFLKIKEDQIKLIIIFNHIFINGIFSNHFLMTF</sequence>
<reference evidence="1 2" key="1">
    <citation type="submission" date="2024-04" db="EMBL/GenBank/DDBJ databases">
        <title>Tritrichomonas musculus Genome.</title>
        <authorList>
            <person name="Alves-Ferreira E."/>
            <person name="Grigg M."/>
            <person name="Lorenzi H."/>
            <person name="Galac M."/>
        </authorList>
    </citation>
    <scope>NUCLEOTIDE SEQUENCE [LARGE SCALE GENOMIC DNA]</scope>
    <source>
        <strain evidence="1 2">EAF2021</strain>
    </source>
</reference>
<protein>
    <recommendedName>
        <fullName evidence="3">DUF3447 domain-containing protein</fullName>
    </recommendedName>
</protein>
<evidence type="ECO:0000313" key="2">
    <source>
        <dbReference type="Proteomes" id="UP001470230"/>
    </source>
</evidence>
<dbReference type="SUPFAM" id="SSF48403">
    <property type="entry name" value="Ankyrin repeat"/>
    <property type="match status" value="1"/>
</dbReference>
<comment type="caution">
    <text evidence="1">The sequence shown here is derived from an EMBL/GenBank/DDBJ whole genome shotgun (WGS) entry which is preliminary data.</text>
</comment>
<organism evidence="1 2">
    <name type="scientific">Tritrichomonas musculus</name>
    <dbReference type="NCBI Taxonomy" id="1915356"/>
    <lineage>
        <taxon>Eukaryota</taxon>
        <taxon>Metamonada</taxon>
        <taxon>Parabasalia</taxon>
        <taxon>Tritrichomonadida</taxon>
        <taxon>Tritrichomonadidae</taxon>
        <taxon>Tritrichomonas</taxon>
    </lineage>
</organism>
<evidence type="ECO:0008006" key="3">
    <source>
        <dbReference type="Google" id="ProtNLM"/>
    </source>
</evidence>
<evidence type="ECO:0000313" key="1">
    <source>
        <dbReference type="EMBL" id="KAK8880690.1"/>
    </source>
</evidence>
<dbReference type="Proteomes" id="UP001470230">
    <property type="component" value="Unassembled WGS sequence"/>
</dbReference>
<accession>A0ABR2JPL3</accession>
<dbReference type="InterPro" id="IPR036770">
    <property type="entry name" value="Ankyrin_rpt-contain_sf"/>
</dbReference>
<dbReference type="EMBL" id="JAPFFF010000010">
    <property type="protein sequence ID" value="KAK8880690.1"/>
    <property type="molecule type" value="Genomic_DNA"/>
</dbReference>